<evidence type="ECO:0000256" key="2">
    <source>
        <dbReference type="ARBA" id="ARBA00022763"/>
    </source>
</evidence>
<dbReference type="GO" id="GO:0000724">
    <property type="term" value="P:double-strand break repair via homologous recombination"/>
    <property type="evidence" value="ECO:0007669"/>
    <property type="project" value="TreeGrafter"/>
</dbReference>
<keyword evidence="4" id="KW-0234">DNA repair</keyword>
<keyword evidence="7" id="KW-1185">Reference proteome</keyword>
<evidence type="ECO:0000256" key="4">
    <source>
        <dbReference type="ARBA" id="ARBA00023204"/>
    </source>
</evidence>
<dbReference type="Pfam" id="PF04098">
    <property type="entry name" value="Rad52_Rad22"/>
    <property type="match status" value="1"/>
</dbReference>
<dbReference type="Proteomes" id="UP000266861">
    <property type="component" value="Unassembled WGS sequence"/>
</dbReference>
<organism evidence="6 7">
    <name type="scientific">Diversispora epigaea</name>
    <dbReference type="NCBI Taxonomy" id="1348612"/>
    <lineage>
        <taxon>Eukaryota</taxon>
        <taxon>Fungi</taxon>
        <taxon>Fungi incertae sedis</taxon>
        <taxon>Mucoromycota</taxon>
        <taxon>Glomeromycotina</taxon>
        <taxon>Glomeromycetes</taxon>
        <taxon>Diversisporales</taxon>
        <taxon>Diversisporaceae</taxon>
        <taxon>Diversispora</taxon>
    </lineage>
</organism>
<evidence type="ECO:0000256" key="1">
    <source>
        <dbReference type="ARBA" id="ARBA00006638"/>
    </source>
</evidence>
<dbReference type="AlphaFoldDB" id="A0A397J347"/>
<dbReference type="SUPFAM" id="SSF54768">
    <property type="entry name" value="dsRNA-binding domain-like"/>
    <property type="match status" value="1"/>
</dbReference>
<evidence type="ECO:0000313" key="6">
    <source>
        <dbReference type="EMBL" id="RHZ79310.1"/>
    </source>
</evidence>
<feature type="compositionally biased region" description="Polar residues" evidence="5">
    <location>
        <begin position="295"/>
        <end position="307"/>
    </location>
</feature>
<evidence type="ECO:0000256" key="5">
    <source>
        <dbReference type="SAM" id="MobiDB-lite"/>
    </source>
</evidence>
<dbReference type="OrthoDB" id="206565at2759"/>
<keyword evidence="3" id="KW-0233">DNA recombination</keyword>
<dbReference type="FunFam" id="3.30.390.80:FF:000001">
    <property type="entry name" value="DNA repair protein RAD52 homolog"/>
    <property type="match status" value="1"/>
</dbReference>
<comment type="similarity">
    <text evidence="1">Belongs to the RAD52 family.</text>
</comment>
<dbReference type="STRING" id="1348612.A0A397J347"/>
<evidence type="ECO:0000256" key="3">
    <source>
        <dbReference type="ARBA" id="ARBA00023172"/>
    </source>
</evidence>
<dbReference type="PANTHER" id="PTHR12132">
    <property type="entry name" value="DNA REPAIR AND RECOMBINATION PROTEIN RAD52, RAD59"/>
    <property type="match status" value="1"/>
</dbReference>
<sequence length="485" mass="55197">MVPNCGHPFSSNQMQRNPEETFWGNRSYTPEEFEILQATLDKQLGPEFLSTRPGPSVIRKLLYVEAWKVINIANNVFGFNGWSSSIEDITVDYVDCEAGRYSVGVSAITKIILKDGTYHTDTGYGSADNMKIKALAFEKAKKEAVTDAIKRTLRMFGNVLGNCLYDKSYAQHIIKLKVPPKKFEPDNLLREPEFSTVSNKRQSASNISKPNISQPSQSNQLFQNIHQNNNVVTENNEKGVSFQVQEKTNLNMKNVNNVNSVKDLNTADNVERLNSVDNSKTKDPLISSISSSNNDLQNNTISNIDRSSQTKEYTKEEIAAMFEEFDRQNNHYLSDFLNIDLDIGSDIEDNQQSESNKEIGHILQNEKIYFQNSITPNQGLHRSKDLFQDLKDSNMKQKKINNNILNQGCSYQNQLNYERSQLKNLKDSMNNNISLNQEVHQNLNPNHHLNQCIGIKRANVSPTNSYLNNQNGHHEQYHPPKKSKS</sequence>
<feature type="region of interest" description="Disordered" evidence="5">
    <location>
        <begin position="275"/>
        <end position="310"/>
    </location>
</feature>
<reference evidence="6 7" key="1">
    <citation type="submission" date="2018-08" db="EMBL/GenBank/DDBJ databases">
        <title>Genome and evolution of the arbuscular mycorrhizal fungus Diversispora epigaea (formerly Glomus versiforme) and its bacterial endosymbionts.</title>
        <authorList>
            <person name="Sun X."/>
            <person name="Fei Z."/>
            <person name="Harrison M."/>
        </authorList>
    </citation>
    <scope>NUCLEOTIDE SEQUENCE [LARGE SCALE GENOMIC DNA]</scope>
    <source>
        <strain evidence="6 7">IT104</strain>
    </source>
</reference>
<dbReference type="InterPro" id="IPR007232">
    <property type="entry name" value="Rad52_Rad59_Rad22"/>
</dbReference>
<dbReference type="GO" id="GO:0005634">
    <property type="term" value="C:nucleus"/>
    <property type="evidence" value="ECO:0007669"/>
    <property type="project" value="TreeGrafter"/>
</dbReference>
<proteinExistence type="inferred from homology"/>
<dbReference type="GO" id="GO:0045002">
    <property type="term" value="P:double-strand break repair via single-strand annealing"/>
    <property type="evidence" value="ECO:0007669"/>
    <property type="project" value="TreeGrafter"/>
</dbReference>
<evidence type="ECO:0000313" key="7">
    <source>
        <dbReference type="Proteomes" id="UP000266861"/>
    </source>
</evidence>
<dbReference type="GO" id="GO:0006312">
    <property type="term" value="P:mitotic recombination"/>
    <property type="evidence" value="ECO:0007669"/>
    <property type="project" value="TreeGrafter"/>
</dbReference>
<feature type="compositionally biased region" description="Polar residues" evidence="5">
    <location>
        <begin position="195"/>
        <end position="216"/>
    </location>
</feature>
<dbReference type="InterPro" id="IPR041247">
    <property type="entry name" value="Rad52_fam"/>
</dbReference>
<feature type="region of interest" description="Disordered" evidence="5">
    <location>
        <begin position="194"/>
        <end position="216"/>
    </location>
</feature>
<keyword evidence="2" id="KW-0227">DNA damage</keyword>
<gene>
    <name evidence="6" type="ORF">Glove_149g40</name>
</gene>
<protein>
    <submittedName>
        <fullName evidence="6">Uncharacterized protein</fullName>
    </submittedName>
</protein>
<dbReference type="Gene3D" id="3.30.390.80">
    <property type="entry name" value="DNA repair protein Rad52/59/22"/>
    <property type="match status" value="1"/>
</dbReference>
<feature type="region of interest" description="Disordered" evidence="5">
    <location>
        <begin position="463"/>
        <end position="485"/>
    </location>
</feature>
<dbReference type="GO" id="GO:0003697">
    <property type="term" value="F:single-stranded DNA binding"/>
    <property type="evidence" value="ECO:0007669"/>
    <property type="project" value="UniProtKB-ARBA"/>
</dbReference>
<dbReference type="PANTHER" id="PTHR12132:SF1">
    <property type="entry name" value="DNA REPAIR PROTEIN RAD52 HOMOLOG"/>
    <property type="match status" value="1"/>
</dbReference>
<dbReference type="EMBL" id="PQFF01000140">
    <property type="protein sequence ID" value="RHZ79310.1"/>
    <property type="molecule type" value="Genomic_DNA"/>
</dbReference>
<name>A0A397J347_9GLOM</name>
<comment type="caution">
    <text evidence="6">The sequence shown here is derived from an EMBL/GenBank/DDBJ whole genome shotgun (WGS) entry which is preliminary data.</text>
</comment>
<dbReference type="InterPro" id="IPR042525">
    <property type="entry name" value="Rad52_Rad59_Rad22_sf"/>
</dbReference>
<accession>A0A397J347</accession>